<evidence type="ECO:0000256" key="2">
    <source>
        <dbReference type="ARBA" id="ARBA00006918"/>
    </source>
</evidence>
<keyword evidence="6" id="KW-0804">Transcription</keyword>
<dbReference type="Gene3D" id="1.10.10.60">
    <property type="entry name" value="Homeodomain-like"/>
    <property type="match status" value="1"/>
</dbReference>
<dbReference type="InterPro" id="IPR027109">
    <property type="entry name" value="Swc4/Dmap1"/>
</dbReference>
<feature type="region of interest" description="Disordered" evidence="8">
    <location>
        <begin position="1"/>
        <end position="34"/>
    </location>
</feature>
<organism evidence="10 11">
    <name type="scientific">Diaporthe australafricana</name>
    <dbReference type="NCBI Taxonomy" id="127596"/>
    <lineage>
        <taxon>Eukaryota</taxon>
        <taxon>Fungi</taxon>
        <taxon>Dikarya</taxon>
        <taxon>Ascomycota</taxon>
        <taxon>Pezizomycotina</taxon>
        <taxon>Sordariomycetes</taxon>
        <taxon>Sordariomycetidae</taxon>
        <taxon>Diaporthales</taxon>
        <taxon>Diaporthaceae</taxon>
        <taxon>Diaporthe</taxon>
    </lineage>
</organism>
<evidence type="ECO:0000313" key="11">
    <source>
        <dbReference type="Proteomes" id="UP001583177"/>
    </source>
</evidence>
<sequence>MASNDVRDVLNLPSDDLTPRPSKKQKLAAPRHNLKGLAREVQNLGGDNPIAIVPEVSLYKKRRFANRKPASKWELKQFRNSARADQTLVLRHWKRKTEPGQPNDLSEGEPPEEPTNENGEEDKRSEEAIEDSAFAKFNVKVQIPEYNDEQYSAKLQSDDWTKEETDYLMDQARDYDLRWPIIWDRYEFSPKPPQDVDMNGSTSAMVPTVKTRDLEDLKTRYYEVAAKMMELQKAIQYMTQPEWDLHQIMVNFKPDQERERKKFALNSMSRSKEEAKEEESLLIEVKRIMARQERFNEERRELYQRLEYPHSDQDINAFKGSAGLTTLLSTLQNMSQAKKRKPLTGPEGTSPAVPTPGPNGQPASATSEAPPSRRESTAAPSAGVRESIGAEKPTPVGNKKGQPPTERRKLNEQEEQIYGVSTHERLGSGPTFRYERVNKIFSHKSGQQQQRIQNVLTELDIPVRLNMPTALVVAEYEKLVLAVTGLVDLRKMRDKLDGEIKIEEAKKAERAKARAVLGLDGANDESNQDKKADAGPAETKAAEAKAEAAPVDKPAKTNGDSASTAADAGVDAQQKDDAPATNGDGAAAVGEESNTPVIKEEDGGRPGSSGGAAAGNKRSASVLSTTSNKSAKRQRK</sequence>
<evidence type="ECO:0000256" key="4">
    <source>
        <dbReference type="ARBA" id="ARBA00022853"/>
    </source>
</evidence>
<comment type="similarity">
    <text evidence="2">Belongs to the SWC4 family.</text>
</comment>
<evidence type="ECO:0000256" key="8">
    <source>
        <dbReference type="SAM" id="MobiDB-lite"/>
    </source>
</evidence>
<accession>A0ABR3XQL8</accession>
<evidence type="ECO:0000256" key="1">
    <source>
        <dbReference type="ARBA" id="ARBA00004123"/>
    </source>
</evidence>
<feature type="region of interest" description="Disordered" evidence="8">
    <location>
        <begin position="334"/>
        <end position="413"/>
    </location>
</feature>
<reference evidence="10 11" key="1">
    <citation type="journal article" date="2024" name="IMA Fungus">
        <title>IMA Genome - F19 : A genome assembly and annotation guide to empower mycologists, including annotated draft genome sequences of Ceratocystis pirilliformis, Diaporthe australafricana, Fusarium ophioides, Paecilomyces lecythidis, and Sporothrix stenoceras.</title>
        <authorList>
            <person name="Aylward J."/>
            <person name="Wilson A.M."/>
            <person name="Visagie C.M."/>
            <person name="Spraker J."/>
            <person name="Barnes I."/>
            <person name="Buitendag C."/>
            <person name="Ceriani C."/>
            <person name="Del Mar Angel L."/>
            <person name="du Plessis D."/>
            <person name="Fuchs T."/>
            <person name="Gasser K."/>
            <person name="Kramer D."/>
            <person name="Li W."/>
            <person name="Munsamy K."/>
            <person name="Piso A."/>
            <person name="Price J.L."/>
            <person name="Sonnekus B."/>
            <person name="Thomas C."/>
            <person name="van der Nest A."/>
            <person name="van Dijk A."/>
            <person name="van Heerden A."/>
            <person name="van Vuuren N."/>
            <person name="Yilmaz N."/>
            <person name="Duong T.A."/>
            <person name="van der Merwe N.A."/>
            <person name="Wingfield M.J."/>
            <person name="Wingfield B.D."/>
        </authorList>
    </citation>
    <scope>NUCLEOTIDE SEQUENCE [LARGE SCALE GENOMIC DNA]</scope>
    <source>
        <strain evidence="10 11">CMW 18300</strain>
    </source>
</reference>
<comment type="caution">
    <text evidence="10">The sequence shown here is derived from an EMBL/GenBank/DDBJ whole genome shotgun (WGS) entry which is preliminary data.</text>
</comment>
<keyword evidence="7" id="KW-0539">Nucleus</keyword>
<evidence type="ECO:0000256" key="6">
    <source>
        <dbReference type="ARBA" id="ARBA00023163"/>
    </source>
</evidence>
<keyword evidence="5" id="KW-0805">Transcription regulation</keyword>
<dbReference type="Pfam" id="PF16282">
    <property type="entry name" value="SANT_DAMP1_like"/>
    <property type="match status" value="1"/>
</dbReference>
<dbReference type="EMBL" id="JAWRVE010000012">
    <property type="protein sequence ID" value="KAL1878238.1"/>
    <property type="molecule type" value="Genomic_DNA"/>
</dbReference>
<keyword evidence="11" id="KW-1185">Reference proteome</keyword>
<evidence type="ECO:0000256" key="7">
    <source>
        <dbReference type="ARBA" id="ARBA00023242"/>
    </source>
</evidence>
<dbReference type="PANTHER" id="PTHR12855:SF10">
    <property type="entry name" value="DNA METHYLTRANSFERASE 1-ASSOCIATED PROTEIN 1"/>
    <property type="match status" value="1"/>
</dbReference>
<dbReference type="Proteomes" id="UP001583177">
    <property type="component" value="Unassembled WGS sequence"/>
</dbReference>
<name>A0ABR3XQL8_9PEZI</name>
<evidence type="ECO:0000256" key="5">
    <source>
        <dbReference type="ARBA" id="ARBA00023015"/>
    </source>
</evidence>
<feature type="region of interest" description="Disordered" evidence="8">
    <location>
        <begin position="518"/>
        <end position="636"/>
    </location>
</feature>
<feature type="region of interest" description="Disordered" evidence="8">
    <location>
        <begin position="92"/>
        <end position="127"/>
    </location>
</feature>
<dbReference type="PANTHER" id="PTHR12855">
    <property type="entry name" value="DNA METHYLTRANSFERASE 1-ASSOCIATED PROTEIN 1 FAMILY MEMBER"/>
    <property type="match status" value="1"/>
</dbReference>
<evidence type="ECO:0000313" key="10">
    <source>
        <dbReference type="EMBL" id="KAL1878238.1"/>
    </source>
</evidence>
<comment type="subcellular location">
    <subcellularLocation>
        <location evidence="1">Nucleus</location>
    </subcellularLocation>
</comment>
<feature type="domain" description="DAMP1 SANT/Myb-like" evidence="9">
    <location>
        <begin position="133"/>
        <end position="229"/>
    </location>
</feature>
<evidence type="ECO:0000256" key="3">
    <source>
        <dbReference type="ARBA" id="ARBA00019132"/>
    </source>
</evidence>
<gene>
    <name evidence="10" type="primary">SWC4</name>
    <name evidence="10" type="ORF">Daus18300_002155</name>
</gene>
<proteinExistence type="inferred from homology"/>
<protein>
    <recommendedName>
        <fullName evidence="3">SWR1-complex protein 4</fullName>
    </recommendedName>
</protein>
<evidence type="ECO:0000259" key="9">
    <source>
        <dbReference type="Pfam" id="PF16282"/>
    </source>
</evidence>
<feature type="compositionally biased region" description="Acidic residues" evidence="8">
    <location>
        <begin position="106"/>
        <end position="120"/>
    </location>
</feature>
<dbReference type="InterPro" id="IPR032563">
    <property type="entry name" value="DAMP1_SANT-like"/>
</dbReference>
<keyword evidence="4" id="KW-0156">Chromatin regulator</keyword>